<gene>
    <name evidence="7" type="ORF">GDO78_020801</name>
</gene>
<evidence type="ECO:0000313" key="7">
    <source>
        <dbReference type="EMBL" id="KAG9463914.1"/>
    </source>
</evidence>
<evidence type="ECO:0000256" key="5">
    <source>
        <dbReference type="PROSITE-ProRule" id="PRU00277"/>
    </source>
</evidence>
<dbReference type="InterPro" id="IPR001179">
    <property type="entry name" value="PPIase_FKBP_dom"/>
</dbReference>
<dbReference type="InterPro" id="IPR046357">
    <property type="entry name" value="PPIase_dom_sf"/>
</dbReference>
<evidence type="ECO:0000259" key="6">
    <source>
        <dbReference type="PROSITE" id="PS50059"/>
    </source>
</evidence>
<dbReference type="EMBL" id="WNTK01005505">
    <property type="protein sequence ID" value="KAG9463914.1"/>
    <property type="molecule type" value="Genomic_DNA"/>
</dbReference>
<accession>A0A8J6E8C3</accession>
<keyword evidence="3 5" id="KW-0697">Rotamase</keyword>
<keyword evidence="8" id="KW-1185">Reference proteome</keyword>
<evidence type="ECO:0000256" key="1">
    <source>
        <dbReference type="ARBA" id="ARBA00000971"/>
    </source>
</evidence>
<comment type="caution">
    <text evidence="7">The sequence shown here is derived from an EMBL/GenBank/DDBJ whole genome shotgun (WGS) entry which is preliminary data.</text>
</comment>
<protein>
    <recommendedName>
        <fullName evidence="2 5">peptidylprolyl isomerase</fullName>
        <ecNumber evidence="2 5">5.2.1.8</ecNumber>
    </recommendedName>
</protein>
<dbReference type="GO" id="GO:0003755">
    <property type="term" value="F:peptidyl-prolyl cis-trans isomerase activity"/>
    <property type="evidence" value="ECO:0007669"/>
    <property type="project" value="UniProtKB-KW"/>
</dbReference>
<evidence type="ECO:0000256" key="2">
    <source>
        <dbReference type="ARBA" id="ARBA00013194"/>
    </source>
</evidence>
<organism evidence="7 8">
    <name type="scientific">Eleutherodactylus coqui</name>
    <name type="common">Puerto Rican coqui</name>
    <dbReference type="NCBI Taxonomy" id="57060"/>
    <lineage>
        <taxon>Eukaryota</taxon>
        <taxon>Metazoa</taxon>
        <taxon>Chordata</taxon>
        <taxon>Craniata</taxon>
        <taxon>Vertebrata</taxon>
        <taxon>Euteleostomi</taxon>
        <taxon>Amphibia</taxon>
        <taxon>Batrachia</taxon>
        <taxon>Anura</taxon>
        <taxon>Neobatrachia</taxon>
        <taxon>Hyloidea</taxon>
        <taxon>Eleutherodactylidae</taxon>
        <taxon>Eleutherodactylinae</taxon>
        <taxon>Eleutherodactylus</taxon>
        <taxon>Eleutherodactylus</taxon>
    </lineage>
</organism>
<dbReference type="Gene3D" id="3.10.50.40">
    <property type="match status" value="1"/>
</dbReference>
<dbReference type="GO" id="GO:0005783">
    <property type="term" value="C:endoplasmic reticulum"/>
    <property type="evidence" value="ECO:0007669"/>
    <property type="project" value="TreeGrafter"/>
</dbReference>
<proteinExistence type="predicted"/>
<feature type="domain" description="PPIase FKBP-type" evidence="6">
    <location>
        <begin position="87"/>
        <end position="125"/>
    </location>
</feature>
<dbReference type="PROSITE" id="PS50059">
    <property type="entry name" value="FKBP_PPIASE"/>
    <property type="match status" value="1"/>
</dbReference>
<dbReference type="PANTHER" id="PTHR45779">
    <property type="entry name" value="PEPTIDYLPROLYL ISOMERASE"/>
    <property type="match status" value="1"/>
</dbReference>
<sequence length="130" mass="14030">AWSEAPPLLSLPRSQCSRSSLFCLSPAAVTLLPPVCTMSRAAFCLLLLFSSSALIRADGEEEEDNVTDLVVETVEKPETCTVTVAWGDTIKLHYTGKLDDGRVIDTSLSRDPILVVLGKKQVIKGNPSLD</sequence>
<name>A0A8J6E8C3_ELECQ</name>
<dbReference type="SUPFAM" id="SSF54534">
    <property type="entry name" value="FKBP-like"/>
    <property type="match status" value="1"/>
</dbReference>
<comment type="catalytic activity">
    <reaction evidence="1 5">
        <text>[protein]-peptidylproline (omega=180) = [protein]-peptidylproline (omega=0)</text>
        <dbReference type="Rhea" id="RHEA:16237"/>
        <dbReference type="Rhea" id="RHEA-COMP:10747"/>
        <dbReference type="Rhea" id="RHEA-COMP:10748"/>
        <dbReference type="ChEBI" id="CHEBI:83833"/>
        <dbReference type="ChEBI" id="CHEBI:83834"/>
        <dbReference type="EC" id="5.2.1.8"/>
    </reaction>
</comment>
<feature type="non-terminal residue" evidence="7">
    <location>
        <position position="1"/>
    </location>
</feature>
<reference evidence="7" key="1">
    <citation type="thesis" date="2020" institute="ProQuest LLC" country="789 East Eisenhower Parkway, Ann Arbor, MI, USA">
        <title>Comparative Genomics and Chromosome Evolution.</title>
        <authorList>
            <person name="Mudd A.B."/>
        </authorList>
    </citation>
    <scope>NUCLEOTIDE SEQUENCE</scope>
    <source>
        <strain evidence="7">HN-11 Male</strain>
        <tissue evidence="7">Kidney and liver</tissue>
    </source>
</reference>
<dbReference type="Pfam" id="PF00254">
    <property type="entry name" value="FKBP_C"/>
    <property type="match status" value="1"/>
</dbReference>
<evidence type="ECO:0000256" key="3">
    <source>
        <dbReference type="ARBA" id="ARBA00023110"/>
    </source>
</evidence>
<dbReference type="AlphaFoldDB" id="A0A8J6E8C3"/>
<evidence type="ECO:0000256" key="4">
    <source>
        <dbReference type="ARBA" id="ARBA00023235"/>
    </source>
</evidence>
<dbReference type="PANTHER" id="PTHR45779:SF2">
    <property type="entry name" value="PEPTIDYL-PROLYL CIS-TRANS ISOMERASE FKBP11"/>
    <property type="match status" value="1"/>
</dbReference>
<dbReference type="InterPro" id="IPR044609">
    <property type="entry name" value="FKBP2/11"/>
</dbReference>
<dbReference type="Proteomes" id="UP000770717">
    <property type="component" value="Unassembled WGS sequence"/>
</dbReference>
<dbReference type="EC" id="5.2.1.8" evidence="2 5"/>
<dbReference type="OrthoDB" id="1902587at2759"/>
<keyword evidence="4 5" id="KW-0413">Isomerase</keyword>
<evidence type="ECO:0000313" key="8">
    <source>
        <dbReference type="Proteomes" id="UP000770717"/>
    </source>
</evidence>